<comment type="caution">
    <text evidence="2">The sequence shown here is derived from an EMBL/GenBank/DDBJ whole genome shotgun (WGS) entry which is preliminary data.</text>
</comment>
<feature type="transmembrane region" description="Helical" evidence="1">
    <location>
        <begin position="50"/>
        <end position="78"/>
    </location>
</feature>
<protein>
    <submittedName>
        <fullName evidence="2">Uncharacterized protein</fullName>
    </submittedName>
</protein>
<sequence length="100" mass="11890">MNKKILIYLAVTLLMVTVVLAADPTKESDWKDLFGSLGSIGFYFSTIINWIQYIGFIFFYIISVILFFLIVAFLIFWLPLKLYPTFIQYYNFFQRIFKLT</sequence>
<evidence type="ECO:0000313" key="2">
    <source>
        <dbReference type="EMBL" id="KKN77129.1"/>
    </source>
</evidence>
<gene>
    <name evidence="2" type="ORF">LCGC14_0363250</name>
</gene>
<proteinExistence type="predicted"/>
<reference evidence="2" key="1">
    <citation type="journal article" date="2015" name="Nature">
        <title>Complex archaea that bridge the gap between prokaryotes and eukaryotes.</title>
        <authorList>
            <person name="Spang A."/>
            <person name="Saw J.H."/>
            <person name="Jorgensen S.L."/>
            <person name="Zaremba-Niedzwiedzka K."/>
            <person name="Martijn J."/>
            <person name="Lind A.E."/>
            <person name="van Eijk R."/>
            <person name="Schleper C."/>
            <person name="Guy L."/>
            <person name="Ettema T.J."/>
        </authorList>
    </citation>
    <scope>NUCLEOTIDE SEQUENCE</scope>
</reference>
<evidence type="ECO:0000256" key="1">
    <source>
        <dbReference type="SAM" id="Phobius"/>
    </source>
</evidence>
<name>A0A0F9TD48_9ZZZZ</name>
<organism evidence="2">
    <name type="scientific">marine sediment metagenome</name>
    <dbReference type="NCBI Taxonomy" id="412755"/>
    <lineage>
        <taxon>unclassified sequences</taxon>
        <taxon>metagenomes</taxon>
        <taxon>ecological metagenomes</taxon>
    </lineage>
</organism>
<keyword evidence="1" id="KW-0472">Membrane</keyword>
<dbReference type="EMBL" id="LAZR01000284">
    <property type="protein sequence ID" value="KKN77129.1"/>
    <property type="molecule type" value="Genomic_DNA"/>
</dbReference>
<dbReference type="AlphaFoldDB" id="A0A0F9TD48"/>
<accession>A0A0F9TD48</accession>
<keyword evidence="1" id="KW-1133">Transmembrane helix</keyword>
<keyword evidence="1" id="KW-0812">Transmembrane</keyword>